<keyword evidence="4 9" id="KW-0547">Nucleotide-binding</keyword>
<evidence type="ECO:0000256" key="1">
    <source>
        <dbReference type="ARBA" id="ARBA00004496"/>
    </source>
</evidence>
<dbReference type="OrthoDB" id="371856at2157"/>
<evidence type="ECO:0000256" key="3">
    <source>
        <dbReference type="ARBA" id="ARBA00022598"/>
    </source>
</evidence>
<evidence type="ECO:0000256" key="7">
    <source>
        <dbReference type="ARBA" id="ARBA00023146"/>
    </source>
</evidence>
<dbReference type="PANTHER" id="PTHR43326:SF1">
    <property type="entry name" value="METHIONINE--TRNA LIGASE, MITOCHONDRIAL"/>
    <property type="match status" value="1"/>
</dbReference>
<evidence type="ECO:0000313" key="13">
    <source>
        <dbReference type="Proteomes" id="UP000002573"/>
    </source>
</evidence>
<dbReference type="Gene3D" id="2.170.220.10">
    <property type="match status" value="1"/>
</dbReference>
<dbReference type="Gene3D" id="3.40.50.620">
    <property type="entry name" value="HUPs"/>
    <property type="match status" value="1"/>
</dbReference>
<dbReference type="GO" id="GO:0006431">
    <property type="term" value="P:methionyl-tRNA aminoacylation"/>
    <property type="evidence" value="ECO:0007669"/>
    <property type="project" value="InterPro"/>
</dbReference>
<evidence type="ECO:0000256" key="8">
    <source>
        <dbReference type="ARBA" id="ARBA00030904"/>
    </source>
</evidence>
<dbReference type="Pfam" id="PF09334">
    <property type="entry name" value="tRNA-synt_1g"/>
    <property type="match status" value="2"/>
</dbReference>
<keyword evidence="5 9" id="KW-0067">ATP-binding</keyword>
<accession>D7D8E3</accession>
<organism evidence="12 13">
    <name type="scientific">Staphylothermus hellenicus (strain DSM 12710 / JCM 10830 / BK20S6-10-b1 / P8)</name>
    <dbReference type="NCBI Taxonomy" id="591019"/>
    <lineage>
        <taxon>Archaea</taxon>
        <taxon>Thermoproteota</taxon>
        <taxon>Thermoprotei</taxon>
        <taxon>Desulfurococcales</taxon>
        <taxon>Desulfurococcaceae</taxon>
        <taxon>Staphylothermus</taxon>
    </lineage>
</organism>
<dbReference type="HOGENOM" id="CLU_009710_9_4_2"/>
<evidence type="ECO:0000256" key="5">
    <source>
        <dbReference type="ARBA" id="ARBA00022840"/>
    </source>
</evidence>
<dbReference type="AlphaFoldDB" id="D7D8E3"/>
<dbReference type="InterPro" id="IPR033911">
    <property type="entry name" value="MetRS_core"/>
</dbReference>
<evidence type="ECO:0000313" key="12">
    <source>
        <dbReference type="EMBL" id="ADI32039.1"/>
    </source>
</evidence>
<dbReference type="SUPFAM" id="SSF47323">
    <property type="entry name" value="Anticodon-binding domain of a subclass of class I aminoacyl-tRNA synthetases"/>
    <property type="match status" value="1"/>
</dbReference>
<dbReference type="GO" id="GO:0005524">
    <property type="term" value="F:ATP binding"/>
    <property type="evidence" value="ECO:0007669"/>
    <property type="project" value="UniProtKB-KW"/>
</dbReference>
<dbReference type="RefSeq" id="WP_013143237.1">
    <property type="nucleotide sequence ID" value="NC_014205.1"/>
</dbReference>
<comment type="subcellular location">
    <subcellularLocation>
        <location evidence="1">Cytoplasm</location>
    </subcellularLocation>
</comment>
<gene>
    <name evidence="12" type="ordered locus">Shell_0933</name>
</gene>
<name>D7D8E3_STAHD</name>
<dbReference type="GO" id="GO:0005737">
    <property type="term" value="C:cytoplasm"/>
    <property type="evidence" value="ECO:0007669"/>
    <property type="project" value="UniProtKB-SubCell"/>
</dbReference>
<comment type="similarity">
    <text evidence="9">Belongs to the class-I aminoacyl-tRNA synthetase family.</text>
</comment>
<dbReference type="EMBL" id="CP002051">
    <property type="protein sequence ID" value="ADI32039.1"/>
    <property type="molecule type" value="Genomic_DNA"/>
</dbReference>
<dbReference type="InterPro" id="IPR023457">
    <property type="entry name" value="Met-tRNA_synth_2"/>
</dbReference>
<dbReference type="CDD" id="cd07957">
    <property type="entry name" value="Anticodon_Ia_Met"/>
    <property type="match status" value="1"/>
</dbReference>
<dbReference type="SUPFAM" id="SSF52374">
    <property type="entry name" value="Nucleotidylyl transferase"/>
    <property type="match status" value="1"/>
</dbReference>
<dbReference type="KEGG" id="shc:Shell_0933"/>
<dbReference type="InterPro" id="IPR015413">
    <property type="entry name" value="Methionyl/Leucyl_tRNA_Synth"/>
</dbReference>
<feature type="domain" description="Methionyl/Leucyl tRNA synthetase" evidence="11">
    <location>
        <begin position="6"/>
        <end position="143"/>
    </location>
</feature>
<keyword evidence="13" id="KW-1185">Reference proteome</keyword>
<keyword evidence="7 9" id="KW-0030">Aminoacyl-tRNA synthetase</keyword>
<dbReference type="PROSITE" id="PS00178">
    <property type="entry name" value="AA_TRNA_LIGASE_I"/>
    <property type="match status" value="1"/>
</dbReference>
<dbReference type="CDD" id="cd00814">
    <property type="entry name" value="MetRS_core"/>
    <property type="match status" value="1"/>
</dbReference>
<sequence length="500" mass="58410">MMSIFYITTPIYYPNAPPHIGHAYTTVFADVMARYHRLVGDEVFFITGNDEHGLKLQRVAEKKGIHPKQFVDEMADVYRKYWGMLDISYDYFIRTTDEYHEKTVKTAIQKLYDKGLIYKASYAGWYCVDCEKFYSPGEYVEIDGKPYCPIHKKPLEWLEEETYYFKLSEFEDFIIDVLKNKDIIYPRSYALEVLGKVEKEGLRDVSIARPKERVWWGIEVPFDKNYTVYVWFDALLNYISGIGYLEDMDRFNKYWPNVHHVIGKDILWFHTVIWFSILKALDIELPKKLLVHAFLINRGLKIGKSAGNVIAIEDLINRYQDSDGVRYILMRVFNMDKDVDVSTELFDSIYNSELADTMGNLIRRIGVLAKKKLGGIVYKREVNKELSTSIMETLNKYNEYMKTYDVSRAIQTVMDLLRKANAYVNMTRPWEKIDPGKELYSLLETVRASTTMLYPIIPKAASKISNAFGFSIGNPAEYVVGEIERYNIVDAPILFRKIKQ</sequence>
<dbReference type="InterPro" id="IPR001412">
    <property type="entry name" value="aa-tRNA-synth_I_CS"/>
</dbReference>
<reference evidence="13" key="1">
    <citation type="submission" date="2010-05" db="EMBL/GenBank/DDBJ databases">
        <title>Complete sequence of Staphylothermus hellenicus DSM 12710.</title>
        <authorList>
            <consortium name="US DOE Joint Genome Institute"/>
            <person name="Lucas S."/>
            <person name="Copeland A."/>
            <person name="Lapidus A."/>
            <person name="Cheng J.-F."/>
            <person name="Bruce D."/>
            <person name="Goodwin L."/>
            <person name="Pitluck S."/>
            <person name="Davenport K."/>
            <person name="Detter J.C."/>
            <person name="Han C."/>
            <person name="Tapia R."/>
            <person name="Larimer F."/>
            <person name="Land M."/>
            <person name="Hauser L."/>
            <person name="Kyrpides N."/>
            <person name="Mikhailova N."/>
            <person name="Anderson I.J."/>
            <person name="Woyke T."/>
        </authorList>
    </citation>
    <scope>NUCLEOTIDE SEQUENCE [LARGE SCALE GENOMIC DNA]</scope>
    <source>
        <strain evidence="13">DSM 12710 / JCM 10830 / BK20S6-10-b1 / P8</strain>
    </source>
</reference>
<protein>
    <recommendedName>
        <fullName evidence="2">methionine--tRNA ligase</fullName>
        <ecNumber evidence="2">6.1.1.10</ecNumber>
    </recommendedName>
    <alternativeName>
        <fullName evidence="8">Methionyl-tRNA synthetase</fullName>
    </alternativeName>
</protein>
<dbReference type="InterPro" id="IPR013155">
    <property type="entry name" value="M/V/L/I-tRNA-synth_anticd-bd"/>
</dbReference>
<dbReference type="STRING" id="591019.Shell_0933"/>
<dbReference type="PANTHER" id="PTHR43326">
    <property type="entry name" value="METHIONYL-TRNA SYNTHETASE"/>
    <property type="match status" value="1"/>
</dbReference>
<dbReference type="InterPro" id="IPR014758">
    <property type="entry name" value="Met-tRNA_synth"/>
</dbReference>
<dbReference type="Pfam" id="PF08264">
    <property type="entry name" value="Anticodon_1"/>
    <property type="match status" value="1"/>
</dbReference>
<feature type="domain" description="Methionyl/Valyl/Leucyl/Isoleucyl-tRNA synthetase anticodon-binding" evidence="10">
    <location>
        <begin position="384"/>
        <end position="465"/>
    </location>
</feature>
<keyword evidence="3 9" id="KW-0436">Ligase</keyword>
<evidence type="ECO:0000259" key="10">
    <source>
        <dbReference type="Pfam" id="PF08264"/>
    </source>
</evidence>
<evidence type="ECO:0000256" key="6">
    <source>
        <dbReference type="ARBA" id="ARBA00022917"/>
    </source>
</evidence>
<keyword evidence="6 9" id="KW-0648">Protein biosynthesis</keyword>
<dbReference type="Gene3D" id="1.10.730.10">
    <property type="entry name" value="Isoleucyl-tRNA Synthetase, Domain 1"/>
    <property type="match status" value="1"/>
</dbReference>
<dbReference type="InterPro" id="IPR014729">
    <property type="entry name" value="Rossmann-like_a/b/a_fold"/>
</dbReference>
<feature type="domain" description="Methionyl/Leucyl tRNA synthetase" evidence="11">
    <location>
        <begin position="145"/>
        <end position="365"/>
    </location>
</feature>
<evidence type="ECO:0000259" key="11">
    <source>
        <dbReference type="Pfam" id="PF09334"/>
    </source>
</evidence>
<dbReference type="GeneID" id="9234222"/>
<evidence type="ECO:0000256" key="4">
    <source>
        <dbReference type="ARBA" id="ARBA00022741"/>
    </source>
</evidence>
<proteinExistence type="inferred from homology"/>
<evidence type="ECO:0000256" key="2">
    <source>
        <dbReference type="ARBA" id="ARBA00012838"/>
    </source>
</evidence>
<dbReference type="EC" id="6.1.1.10" evidence="2"/>
<dbReference type="Proteomes" id="UP000002573">
    <property type="component" value="Chromosome"/>
</dbReference>
<dbReference type="NCBIfam" id="TIGR00398">
    <property type="entry name" value="metG"/>
    <property type="match status" value="1"/>
</dbReference>
<dbReference type="PRINTS" id="PR01041">
    <property type="entry name" value="TRNASYNTHMET"/>
</dbReference>
<dbReference type="InterPro" id="IPR009080">
    <property type="entry name" value="tRNAsynth_Ia_anticodon-bd"/>
</dbReference>
<dbReference type="FunFam" id="2.170.220.10:FF:000003">
    <property type="entry name" value="Methionine--tRNA ligase"/>
    <property type="match status" value="1"/>
</dbReference>
<evidence type="ECO:0000256" key="9">
    <source>
        <dbReference type="RuleBase" id="RU363039"/>
    </source>
</evidence>
<dbReference type="eggNOG" id="arCOG00810">
    <property type="taxonomic scope" value="Archaea"/>
</dbReference>
<dbReference type="InterPro" id="IPR041872">
    <property type="entry name" value="Anticodon_Met"/>
</dbReference>
<reference evidence="12 13" key="2">
    <citation type="journal article" date="2011" name="Stand. Genomic Sci.">
        <title>Complete genome sequence of Staphylothermus hellenicus P8.</title>
        <authorList>
            <person name="Anderson I."/>
            <person name="Wirth R."/>
            <person name="Lucas S."/>
            <person name="Copeland A."/>
            <person name="Lapidus A."/>
            <person name="Cheng J.F."/>
            <person name="Goodwin L."/>
            <person name="Pitluck S."/>
            <person name="Davenport K."/>
            <person name="Detter J.C."/>
            <person name="Han C."/>
            <person name="Tapia R."/>
            <person name="Land M."/>
            <person name="Hauser L."/>
            <person name="Pati A."/>
            <person name="Mikhailova N."/>
            <person name="Woyke T."/>
            <person name="Klenk H.P."/>
            <person name="Kyrpides N."/>
            <person name="Ivanova N."/>
        </authorList>
    </citation>
    <scope>NUCLEOTIDE SEQUENCE [LARGE SCALE GENOMIC DNA]</scope>
    <source>
        <strain evidence="13">DSM 12710 / JCM 10830 / BK20S6-10-b1 / P8</strain>
    </source>
</reference>
<dbReference type="GO" id="GO:0004825">
    <property type="term" value="F:methionine-tRNA ligase activity"/>
    <property type="evidence" value="ECO:0007669"/>
    <property type="project" value="UniProtKB-EC"/>
</dbReference>